<dbReference type="InterPro" id="IPR008560">
    <property type="entry name" value="DUF842_euk"/>
</dbReference>
<dbReference type="OrthoDB" id="9975421at2759"/>
<name>A0A210R2C4_MIZYE</name>
<evidence type="ECO:0000313" key="3">
    <source>
        <dbReference type="Proteomes" id="UP000242188"/>
    </source>
</evidence>
<dbReference type="Pfam" id="PF05811">
    <property type="entry name" value="DUF842"/>
    <property type="match status" value="1"/>
</dbReference>
<evidence type="ECO:0000313" key="2">
    <source>
        <dbReference type="EMBL" id="OWF55055.1"/>
    </source>
</evidence>
<proteinExistence type="inferred from homology"/>
<dbReference type="PANTHER" id="PTHR21096:SF0">
    <property type="entry name" value="PROTEIN FAM136A"/>
    <property type="match status" value="1"/>
</dbReference>
<dbReference type="STRING" id="6573.A0A210R2C4"/>
<dbReference type="EMBL" id="NEDP02000770">
    <property type="protein sequence ID" value="OWF55055.1"/>
    <property type="molecule type" value="Genomic_DNA"/>
</dbReference>
<dbReference type="GO" id="GO:0005737">
    <property type="term" value="C:cytoplasm"/>
    <property type="evidence" value="ECO:0007669"/>
    <property type="project" value="TreeGrafter"/>
</dbReference>
<gene>
    <name evidence="2" type="ORF">KP79_PYT17038</name>
</gene>
<evidence type="ECO:0000256" key="1">
    <source>
        <dbReference type="ARBA" id="ARBA00009952"/>
    </source>
</evidence>
<protein>
    <recommendedName>
        <fullName evidence="4">Protein FAM136A</fullName>
    </recommendedName>
</protein>
<reference evidence="2 3" key="1">
    <citation type="journal article" date="2017" name="Nat. Ecol. Evol.">
        <title>Scallop genome provides insights into evolution of bilaterian karyotype and development.</title>
        <authorList>
            <person name="Wang S."/>
            <person name="Zhang J."/>
            <person name="Jiao W."/>
            <person name="Li J."/>
            <person name="Xun X."/>
            <person name="Sun Y."/>
            <person name="Guo X."/>
            <person name="Huan P."/>
            <person name="Dong B."/>
            <person name="Zhang L."/>
            <person name="Hu X."/>
            <person name="Sun X."/>
            <person name="Wang J."/>
            <person name="Zhao C."/>
            <person name="Wang Y."/>
            <person name="Wang D."/>
            <person name="Huang X."/>
            <person name="Wang R."/>
            <person name="Lv J."/>
            <person name="Li Y."/>
            <person name="Zhang Z."/>
            <person name="Liu B."/>
            <person name="Lu W."/>
            <person name="Hui Y."/>
            <person name="Liang J."/>
            <person name="Zhou Z."/>
            <person name="Hou R."/>
            <person name="Li X."/>
            <person name="Liu Y."/>
            <person name="Li H."/>
            <person name="Ning X."/>
            <person name="Lin Y."/>
            <person name="Zhao L."/>
            <person name="Xing Q."/>
            <person name="Dou J."/>
            <person name="Li Y."/>
            <person name="Mao J."/>
            <person name="Guo H."/>
            <person name="Dou H."/>
            <person name="Li T."/>
            <person name="Mu C."/>
            <person name="Jiang W."/>
            <person name="Fu Q."/>
            <person name="Fu X."/>
            <person name="Miao Y."/>
            <person name="Liu J."/>
            <person name="Yu Q."/>
            <person name="Li R."/>
            <person name="Liao H."/>
            <person name="Li X."/>
            <person name="Kong Y."/>
            <person name="Jiang Z."/>
            <person name="Chourrout D."/>
            <person name="Li R."/>
            <person name="Bao Z."/>
        </authorList>
    </citation>
    <scope>NUCLEOTIDE SEQUENCE [LARGE SCALE GENOMIC DNA]</scope>
    <source>
        <strain evidence="2 3">PY_sf001</strain>
    </source>
</reference>
<comment type="caution">
    <text evidence="2">The sequence shown here is derived from an EMBL/GenBank/DDBJ whole genome shotgun (WGS) entry which is preliminary data.</text>
</comment>
<accession>A0A210R2C4</accession>
<sequence>MEAAQARVQNAVTARSEELEKGQIRSVEAEMYKCNLKCVENQSYSVEDKDHCLERCSSRMMQIQKYVQSEMEAYQNRLQRCAMDCQDKARDKMPASPKDGVVDKIRGELEKCMINCADSHVELVGPMFKRMGKSIASNKYS</sequence>
<evidence type="ECO:0008006" key="4">
    <source>
        <dbReference type="Google" id="ProtNLM"/>
    </source>
</evidence>
<dbReference type="PANTHER" id="PTHR21096">
    <property type="entry name" value="PROTEIN FAM136A"/>
    <property type="match status" value="1"/>
</dbReference>
<dbReference type="Proteomes" id="UP000242188">
    <property type="component" value="Unassembled WGS sequence"/>
</dbReference>
<keyword evidence="3" id="KW-1185">Reference proteome</keyword>
<organism evidence="2 3">
    <name type="scientific">Mizuhopecten yessoensis</name>
    <name type="common">Japanese scallop</name>
    <name type="synonym">Patinopecten yessoensis</name>
    <dbReference type="NCBI Taxonomy" id="6573"/>
    <lineage>
        <taxon>Eukaryota</taxon>
        <taxon>Metazoa</taxon>
        <taxon>Spiralia</taxon>
        <taxon>Lophotrochozoa</taxon>
        <taxon>Mollusca</taxon>
        <taxon>Bivalvia</taxon>
        <taxon>Autobranchia</taxon>
        <taxon>Pteriomorphia</taxon>
        <taxon>Pectinida</taxon>
        <taxon>Pectinoidea</taxon>
        <taxon>Pectinidae</taxon>
        <taxon>Mizuhopecten</taxon>
    </lineage>
</organism>
<dbReference type="AlphaFoldDB" id="A0A210R2C4"/>
<comment type="similarity">
    <text evidence="1">Belongs to the FAM136 family.</text>
</comment>